<evidence type="ECO:0000256" key="2">
    <source>
        <dbReference type="ARBA" id="ARBA00007118"/>
    </source>
</evidence>
<dbReference type="CDD" id="cd02136">
    <property type="entry name" value="PnbA_NfnB-like"/>
    <property type="match status" value="1"/>
</dbReference>
<sequence length="226" mass="25451">MPTVLEALKNRSSKRAYTDKKIPKEILEEILSAAAMTPSGANMQPWVTYAISNKETLKSVGDAIIEKMSTGVMHDQFIQYYPVKWTNPYKKRRIVTGAGLYKLMDVDRKDDATRLQMWHDNFRWFGASTVIFVFTDKANIDGAQGAFIDCGAYMQSIMLAAQEYGIDSCPQGSTTEFGKVVARTLETPDNLALLYSVVLGYEDKEAKINSYQPEKVRLEDSVTFID</sequence>
<keyword evidence="4" id="KW-0288">FMN</keyword>
<comment type="cofactor">
    <cofactor evidence="1">
        <name>FMN</name>
        <dbReference type="ChEBI" id="CHEBI:58210"/>
    </cofactor>
</comment>
<keyword evidence="5" id="KW-0560">Oxidoreductase</keyword>
<dbReference type="KEGG" id="saqt:GJV85_10265"/>
<evidence type="ECO:0000313" key="8">
    <source>
        <dbReference type="Proteomes" id="UP000671852"/>
    </source>
</evidence>
<dbReference type="AlphaFoldDB" id="A0A975B1F2"/>
<feature type="domain" description="Nitroreductase" evidence="6">
    <location>
        <begin position="8"/>
        <end position="201"/>
    </location>
</feature>
<evidence type="ECO:0000256" key="1">
    <source>
        <dbReference type="ARBA" id="ARBA00001917"/>
    </source>
</evidence>
<name>A0A975B1F2_9BACT</name>
<dbReference type="Gene3D" id="3.40.109.10">
    <property type="entry name" value="NADH Oxidase"/>
    <property type="match status" value="1"/>
</dbReference>
<reference evidence="7" key="2">
    <citation type="submission" date="2021-04" db="EMBL/GenBank/DDBJ databases">
        <title>Isolation and characterization of a novel species of the genus Sulfurimonas.</title>
        <authorList>
            <person name="Fukui M."/>
        </authorList>
    </citation>
    <scope>NUCLEOTIDE SEQUENCE</scope>
    <source>
        <strain evidence="7">H1576</strain>
    </source>
</reference>
<comment type="similarity">
    <text evidence="2">Belongs to the nitroreductase family.</text>
</comment>
<protein>
    <submittedName>
        <fullName evidence="7">Nitroreductase</fullName>
    </submittedName>
</protein>
<dbReference type="Pfam" id="PF00881">
    <property type="entry name" value="Nitroreductase"/>
    <property type="match status" value="1"/>
</dbReference>
<organism evidence="7 8">
    <name type="scientific">Sulfurimonas aquatica</name>
    <dbReference type="NCBI Taxonomy" id="2672570"/>
    <lineage>
        <taxon>Bacteria</taxon>
        <taxon>Pseudomonadati</taxon>
        <taxon>Campylobacterota</taxon>
        <taxon>Epsilonproteobacteria</taxon>
        <taxon>Campylobacterales</taxon>
        <taxon>Sulfurimonadaceae</taxon>
        <taxon>Sulfurimonas</taxon>
    </lineage>
</organism>
<accession>A0A975B1F2</accession>
<evidence type="ECO:0000256" key="4">
    <source>
        <dbReference type="ARBA" id="ARBA00022643"/>
    </source>
</evidence>
<dbReference type="EMBL" id="CP046072">
    <property type="protein sequence ID" value="QSZ42476.1"/>
    <property type="molecule type" value="Genomic_DNA"/>
</dbReference>
<dbReference type="SUPFAM" id="SSF55469">
    <property type="entry name" value="FMN-dependent nitroreductase-like"/>
    <property type="match status" value="1"/>
</dbReference>
<evidence type="ECO:0000256" key="3">
    <source>
        <dbReference type="ARBA" id="ARBA00022630"/>
    </source>
</evidence>
<dbReference type="PANTHER" id="PTHR43673:SF2">
    <property type="entry name" value="NITROREDUCTASE"/>
    <property type="match status" value="1"/>
</dbReference>
<keyword evidence="3" id="KW-0285">Flavoprotein</keyword>
<evidence type="ECO:0000256" key="5">
    <source>
        <dbReference type="ARBA" id="ARBA00023002"/>
    </source>
</evidence>
<dbReference type="InterPro" id="IPR029479">
    <property type="entry name" value="Nitroreductase"/>
</dbReference>
<evidence type="ECO:0000259" key="6">
    <source>
        <dbReference type="Pfam" id="PF00881"/>
    </source>
</evidence>
<proteinExistence type="inferred from homology"/>
<keyword evidence="8" id="KW-1185">Reference proteome</keyword>
<gene>
    <name evidence="7" type="ORF">GJV85_10265</name>
</gene>
<dbReference type="RefSeq" id="WP_207561293.1">
    <property type="nucleotide sequence ID" value="NZ_CP046072.1"/>
</dbReference>
<dbReference type="Proteomes" id="UP000671852">
    <property type="component" value="Chromosome"/>
</dbReference>
<dbReference type="InterPro" id="IPR000415">
    <property type="entry name" value="Nitroreductase-like"/>
</dbReference>
<evidence type="ECO:0000313" key="7">
    <source>
        <dbReference type="EMBL" id="QSZ42476.1"/>
    </source>
</evidence>
<reference evidence="7" key="1">
    <citation type="submission" date="2019-11" db="EMBL/GenBank/DDBJ databases">
        <authorList>
            <person name="Kojima H."/>
        </authorList>
    </citation>
    <scope>NUCLEOTIDE SEQUENCE</scope>
    <source>
        <strain evidence="7">H1576</strain>
    </source>
</reference>
<dbReference type="GO" id="GO:0016491">
    <property type="term" value="F:oxidoreductase activity"/>
    <property type="evidence" value="ECO:0007669"/>
    <property type="project" value="UniProtKB-KW"/>
</dbReference>
<dbReference type="PANTHER" id="PTHR43673">
    <property type="entry name" value="NAD(P)H NITROREDUCTASE YDGI-RELATED"/>
    <property type="match status" value="1"/>
</dbReference>